<gene>
    <name evidence="2" type="ORF">GCU85_04130</name>
</gene>
<dbReference type="RefSeq" id="WP_152809652.1">
    <property type="nucleotide sequence ID" value="NZ_WHNW01000003.1"/>
</dbReference>
<name>A0A6N7EWG2_9GAMM</name>
<dbReference type="InterPro" id="IPR044922">
    <property type="entry name" value="DUF2063_N_sf"/>
</dbReference>
<evidence type="ECO:0000313" key="2">
    <source>
        <dbReference type="EMBL" id="MPV85925.1"/>
    </source>
</evidence>
<organism evidence="2 3">
    <name type="scientific">Ostreibacterium oceani</name>
    <dbReference type="NCBI Taxonomy" id="2654998"/>
    <lineage>
        <taxon>Bacteria</taxon>
        <taxon>Pseudomonadati</taxon>
        <taxon>Pseudomonadota</taxon>
        <taxon>Gammaproteobacteria</taxon>
        <taxon>Cardiobacteriales</taxon>
        <taxon>Ostreibacteriaceae</taxon>
        <taxon>Ostreibacterium</taxon>
    </lineage>
</organism>
<dbReference type="InterPro" id="IPR018640">
    <property type="entry name" value="DUF2063"/>
</dbReference>
<sequence length="255" mass="29796">MSFYQAFEAYLKGEDNEITELIVSDEKGDAKERMNIYRDAYALRLIDILFGDFPTIHQILGDEAFFEMAQKYVKTYPSTAFTVRYFGQHLAKFLNDEAPYSSHPYLSQIADFEWAKGTVFDAPDTPIFTLEQLVNIPAEAWPNATFEFVPAMVRLVYDYNVPQIWQAIQADEQDHMPTPLENPMPWVMWRKALNPHWYSMPADEDWMFIHARQGKSFAELCDGLTTWHDEDDVAPRAAEVVRRWIDEMLLVNIKF</sequence>
<dbReference type="AlphaFoldDB" id="A0A6N7EWG2"/>
<protein>
    <recommendedName>
        <fullName evidence="1">Putative DNA-binding domain-containing protein</fullName>
    </recommendedName>
</protein>
<evidence type="ECO:0000259" key="1">
    <source>
        <dbReference type="Pfam" id="PF09836"/>
    </source>
</evidence>
<dbReference type="Gene3D" id="1.10.150.690">
    <property type="entry name" value="DUF2063"/>
    <property type="match status" value="1"/>
</dbReference>
<dbReference type="InParanoid" id="A0A6N7EWG2"/>
<evidence type="ECO:0000313" key="3">
    <source>
        <dbReference type="Proteomes" id="UP000471298"/>
    </source>
</evidence>
<reference evidence="2 3" key="1">
    <citation type="submission" date="2019-10" db="EMBL/GenBank/DDBJ databases">
        <title>Cardiobacteriales fam. a chemoheterotrophic member of the order Cardiobacteriales, and proposal of Cardiobacteriales fam. nov.</title>
        <authorList>
            <person name="Wang C."/>
        </authorList>
    </citation>
    <scope>NUCLEOTIDE SEQUENCE [LARGE SCALE GENOMIC DNA]</scope>
    <source>
        <strain evidence="2 3">ML27</strain>
    </source>
</reference>
<proteinExistence type="predicted"/>
<feature type="domain" description="Putative DNA-binding" evidence="1">
    <location>
        <begin position="4"/>
        <end position="94"/>
    </location>
</feature>
<keyword evidence="3" id="KW-1185">Reference proteome</keyword>
<dbReference type="Proteomes" id="UP000471298">
    <property type="component" value="Unassembled WGS sequence"/>
</dbReference>
<dbReference type="Pfam" id="PF09836">
    <property type="entry name" value="DUF2063"/>
    <property type="match status" value="1"/>
</dbReference>
<accession>A0A6N7EWG2</accession>
<dbReference type="EMBL" id="WHNW01000003">
    <property type="protein sequence ID" value="MPV85925.1"/>
    <property type="molecule type" value="Genomic_DNA"/>
</dbReference>
<comment type="caution">
    <text evidence="2">The sequence shown here is derived from an EMBL/GenBank/DDBJ whole genome shotgun (WGS) entry which is preliminary data.</text>
</comment>